<dbReference type="SUPFAM" id="SSF50729">
    <property type="entry name" value="PH domain-like"/>
    <property type="match status" value="1"/>
</dbReference>
<dbReference type="PANTHER" id="PTHR12845">
    <property type="entry name" value="GUANINE NUCLEOTIDE EXCHANGE FACTOR"/>
    <property type="match status" value="1"/>
</dbReference>
<dbReference type="KEGG" id="xla:108695696"/>
<dbReference type="GO" id="GO:0005634">
    <property type="term" value="C:nucleus"/>
    <property type="evidence" value="ECO:0000318"/>
    <property type="project" value="GO_Central"/>
</dbReference>
<feature type="region of interest" description="Disordered" evidence="2">
    <location>
        <begin position="402"/>
        <end position="431"/>
    </location>
</feature>
<organism evidence="4 5">
    <name type="scientific">Xenopus laevis</name>
    <name type="common">African clawed frog</name>
    <dbReference type="NCBI Taxonomy" id="8355"/>
    <lineage>
        <taxon>Eukaryota</taxon>
        <taxon>Metazoa</taxon>
        <taxon>Chordata</taxon>
        <taxon>Craniata</taxon>
        <taxon>Vertebrata</taxon>
        <taxon>Euteleostomi</taxon>
        <taxon>Amphibia</taxon>
        <taxon>Batrachia</taxon>
        <taxon>Anura</taxon>
        <taxon>Pipoidea</taxon>
        <taxon>Pipidae</taxon>
        <taxon>Xenopodinae</taxon>
        <taxon>Xenopus</taxon>
        <taxon>Xenopus</taxon>
    </lineage>
</organism>
<feature type="domain" description="DH" evidence="3">
    <location>
        <begin position="1384"/>
        <end position="1568"/>
    </location>
</feature>
<dbReference type="GeneID" id="108695696"/>
<dbReference type="Gene3D" id="1.20.900.10">
    <property type="entry name" value="Dbl homology (DH) domain"/>
    <property type="match status" value="1"/>
</dbReference>
<feature type="compositionally biased region" description="Basic and acidic residues" evidence="2">
    <location>
        <begin position="1"/>
        <end position="14"/>
    </location>
</feature>
<feature type="compositionally biased region" description="Basic and acidic residues" evidence="2">
    <location>
        <begin position="103"/>
        <end position="113"/>
    </location>
</feature>
<feature type="region of interest" description="Disordered" evidence="2">
    <location>
        <begin position="1191"/>
        <end position="1232"/>
    </location>
</feature>
<feature type="region of interest" description="Disordered" evidence="2">
    <location>
        <begin position="1"/>
        <end position="264"/>
    </location>
</feature>
<dbReference type="InterPro" id="IPR000219">
    <property type="entry name" value="DH_dom"/>
</dbReference>
<dbReference type="SUPFAM" id="SSF48065">
    <property type="entry name" value="DBL homology domain (DH-domain)"/>
    <property type="match status" value="1"/>
</dbReference>
<sequence>MKRQSLNKERHQNGRESPPPSRKKQPLSLERKALGRLRQSPSGVIQSQGWVRLQENLEGQLQSRERQSQSKEMQPLCRKGHLLGTEKQSLSRGKLPQRTRKQPLREEREERHPLGRKRQPACIGRHLQSREKQPQSMERQTLGRKRQPQSMKRLLQSRQRHPKSRGRQMISKKRQTQNRMKPVTEHGNTTVKYEQYESENEQWQTATEQWETDREEGTTDTHDIHPLIAQKMDRERDTEETANQSRRETLSEDSEEWETASDDSIDRPVLVQNEETVDWVIREVREIMREREVEDSEDLNTISHGIQTASLTSHEVTDTIREGETVVDKRTSVNESETGETGGTLAMNNEDNVLETIRDGTTETGTEGSVTQPEERQQETEGTAVKIGEQWDLLEERKDTSAEIMAPSKTTERQESEMEKLEQEEIPEESQEDGIVIERGLCNLLGTDTRVQGQGLLETDTGVQGQGLIETDTGVQGQGLIETDTGVQGQGLTETDTGVQGQGLLETDTGIQGQGLLETDTGVQGQGLIETDTGVQGQGLIETDTGVQGQGLIETDTVVQVQGLLETDTGVQGQGLMETDTGVQGQGLTETDTGIQGQGLLETDTGVQGQGLLETDKGVQGQGLIWTDAEVQGQGLLETDTGVQGQGLLEIDTGVKGQGLLETDTGVQGQGLLEIDTGVKGQGLLKTDTGVQVQGLMETDTGVQGQGLLGTDTGVQGQGLLETDTEVQGQGLLETDTGVQGQGLMEQEITCQFGDVTKQSLDHKSAEKVHLTQEITVTEEEESEAQQPVDGISDSPQAMMEAVDHETHCHIPVELSLSCELQDPMRGVINLDHIYGEPSSTFDFQPFETQRSQSLCSDVFSPTYSDQTEPEGYEQNEMPQLGDKAHQYNDQYQEEKGLCPAVLTRSVLCSTDPNKDGNYDIVEGSQGVGCNAVKETPSALGILQEAAGSVEISLEKTEGSDSQNTGRYLSEQAMDKGETDSITDTGTAMENETQGMTRQWSTTESLGTAECSIMQSEPYDEGSLQKTRIASLIPLVSLTPPEDKEECSPEITRETVILSAYSPHVGQERDNIIASDERNAQNKKTNFYPIQISNPILNLSGSPEHLGFYSEGLDNSEGNTCMDLPGNQPGMNFGASHHSPVPKRPLRPQNPVWVAPRQIRYSEDPARVYKTNEQRESFLIRRSTIRYKKGTYQGTGNVKKRRSVFIPPPVDEQEPTRDSGKSGQSTIPTFSAINILRPGSPQSILSFRPESQAIFENEQSDDNSGQENLADEEEPIKKESPSRRSDSVVLREKHHDKTPELSQRLRRNSKFYGASRVLYQEYSDEALNQAIKNQTPESPRLRRRESQDSYLQRLSMSSADSLWQDIPEIRGSVGFLSMSRDEQKLQEAKFELIMSEALYLRSLNIAVDHFQYNPDLQEVLTAQDRQWLFSRLSEVRDASSEFLFDLEDEFQRNKYNFQVCKTVIDHEPNFRRVYLPYVTNQSYQERTFQRLLNNNPRFQLVLSRLESDPMCQRLGLKSFLILPFQRIIRLRLLLQNILKRSAPGSVDELQATQAHNAVEKLIRDCNESVQRMKDTEELILLNQKIQFECKIFPLISQSRRLIKHSEVSALEMNSISFKLKITRAVYLHLFNDCLLLSRTREGGRFLVFDYAHAADVRVERCEKRIHGNQKNIFCISLAENAAGSPDGRRAEYFFRTDTQSQKLRWISALSPPKEEPDLFKYHGLSQMHHCSLIFTDASHLTDALLFTYITHLTDASLFPYIGSHRCITIPCITHLTDASPFRYIGSHRIITPHRCITIPLYHTSHRCITILLYQASHRCTTVPLYLQMHHISQIHYYSPISHISQMHHCSPVSGISQMHHISQMHNYSPISHLTDASLFSCIRHLTDASMFP</sequence>
<dbReference type="CDD" id="cd00160">
    <property type="entry name" value="RhoGEF"/>
    <property type="match status" value="1"/>
</dbReference>
<feature type="compositionally biased region" description="Basic and acidic residues" evidence="2">
    <location>
        <begin position="410"/>
        <end position="423"/>
    </location>
</feature>
<protein>
    <submittedName>
        <fullName evidence="5">Uncharacterized protein LOC108695696 isoform X1</fullName>
    </submittedName>
</protein>
<feature type="compositionally biased region" description="Polar residues" evidence="2">
    <location>
        <begin position="39"/>
        <end position="49"/>
    </location>
</feature>
<evidence type="ECO:0000313" key="4">
    <source>
        <dbReference type="Proteomes" id="UP000186698"/>
    </source>
</evidence>
<dbReference type="OrthoDB" id="6161796at2759"/>
<dbReference type="InterPro" id="IPR011993">
    <property type="entry name" value="PH-like_dom_sf"/>
</dbReference>
<accession>A0A8J1L916</accession>
<reference evidence="5" key="1">
    <citation type="submission" date="2025-08" db="UniProtKB">
        <authorList>
            <consortium name="RefSeq"/>
        </authorList>
    </citation>
    <scope>IDENTIFICATION</scope>
    <source>
        <strain evidence="5">J_2021</strain>
        <tissue evidence="5">Erythrocytes</tissue>
    </source>
</reference>
<dbReference type="Pfam" id="PF00621">
    <property type="entry name" value="RhoGEF"/>
    <property type="match status" value="1"/>
</dbReference>
<dbReference type="PANTHER" id="PTHR12845:SF2">
    <property type="entry name" value="DH DOMAIN-CONTAINING PROTEIN-RELATED"/>
    <property type="match status" value="1"/>
</dbReference>
<dbReference type="InterPro" id="IPR047270">
    <property type="entry name" value="PH_ephexin"/>
</dbReference>
<dbReference type="CDD" id="cd01221">
    <property type="entry name" value="PH_ephexin"/>
    <property type="match status" value="1"/>
</dbReference>
<dbReference type="PROSITE" id="PS00741">
    <property type="entry name" value="DH_1"/>
    <property type="match status" value="1"/>
</dbReference>
<keyword evidence="1" id="KW-0344">Guanine-nucleotide releasing factor</keyword>
<feature type="compositionally biased region" description="Basic and acidic residues" evidence="2">
    <location>
        <begin position="211"/>
        <end position="250"/>
    </location>
</feature>
<name>A0A8J1L916_XENLA</name>
<dbReference type="Gene3D" id="2.30.29.30">
    <property type="entry name" value="Pleckstrin-homology domain (PH domain)/Phosphotyrosine-binding domain (PTB)"/>
    <property type="match status" value="1"/>
</dbReference>
<dbReference type="GO" id="GO:0005737">
    <property type="term" value="C:cytoplasm"/>
    <property type="evidence" value="ECO:0000318"/>
    <property type="project" value="GO_Central"/>
</dbReference>
<dbReference type="GO" id="GO:0032956">
    <property type="term" value="P:regulation of actin cytoskeleton organization"/>
    <property type="evidence" value="ECO:0000318"/>
    <property type="project" value="GO_Central"/>
</dbReference>
<evidence type="ECO:0000259" key="3">
    <source>
        <dbReference type="PROSITE" id="PS50010"/>
    </source>
</evidence>
<feature type="region of interest" description="Disordered" evidence="2">
    <location>
        <begin position="360"/>
        <end position="382"/>
    </location>
</feature>
<dbReference type="FunFam" id="1.20.900.10:FF:000007">
    <property type="entry name" value="rho guanine nucleotide exchange factor 19"/>
    <property type="match status" value="1"/>
</dbReference>
<evidence type="ECO:0000256" key="1">
    <source>
        <dbReference type="ARBA" id="ARBA00022658"/>
    </source>
</evidence>
<dbReference type="InterPro" id="IPR035899">
    <property type="entry name" value="DBL_dom_sf"/>
</dbReference>
<keyword evidence="4" id="KW-1185">Reference proteome</keyword>
<feature type="compositionally biased region" description="Acidic residues" evidence="2">
    <location>
        <begin position="251"/>
        <end position="263"/>
    </location>
</feature>
<proteinExistence type="predicted"/>
<feature type="region of interest" description="Disordered" evidence="2">
    <location>
        <begin position="1257"/>
        <end position="1306"/>
    </location>
</feature>
<dbReference type="GO" id="GO:0035556">
    <property type="term" value="P:intracellular signal transduction"/>
    <property type="evidence" value="ECO:0007669"/>
    <property type="project" value="InterPro"/>
</dbReference>
<dbReference type="PROSITE" id="PS50010">
    <property type="entry name" value="DH_2"/>
    <property type="match status" value="1"/>
</dbReference>
<feature type="compositionally biased region" description="Polar residues" evidence="2">
    <location>
        <begin position="1221"/>
        <end position="1232"/>
    </location>
</feature>
<dbReference type="SMART" id="SM00325">
    <property type="entry name" value="RhoGEF"/>
    <property type="match status" value="1"/>
</dbReference>
<evidence type="ECO:0000313" key="5">
    <source>
        <dbReference type="RefSeq" id="XP_041426037.1"/>
    </source>
</evidence>
<evidence type="ECO:0000256" key="2">
    <source>
        <dbReference type="SAM" id="MobiDB-lite"/>
    </source>
</evidence>
<dbReference type="InterPro" id="IPR001331">
    <property type="entry name" value="GDS_CDC24_CS"/>
</dbReference>
<dbReference type="RefSeq" id="XP_041426037.1">
    <property type="nucleotide sequence ID" value="XM_041570103.1"/>
</dbReference>
<dbReference type="GO" id="GO:0005085">
    <property type="term" value="F:guanyl-nucleotide exchange factor activity"/>
    <property type="evidence" value="ECO:0007669"/>
    <property type="project" value="UniProtKB-KW"/>
</dbReference>
<dbReference type="Proteomes" id="UP000186698">
    <property type="component" value="Chromosome 7L"/>
</dbReference>
<feature type="compositionally biased region" description="Basic and acidic residues" evidence="2">
    <location>
        <begin position="1275"/>
        <end position="1299"/>
    </location>
</feature>
<feature type="compositionally biased region" description="Basic residues" evidence="2">
    <location>
        <begin position="158"/>
        <end position="176"/>
    </location>
</feature>
<dbReference type="InterPro" id="IPR047271">
    <property type="entry name" value="Ephexin-like"/>
</dbReference>
<gene>
    <name evidence="5" type="primary">LOC108695696</name>
</gene>